<dbReference type="InterPro" id="IPR023214">
    <property type="entry name" value="HAD_sf"/>
</dbReference>
<evidence type="ECO:0000256" key="1">
    <source>
        <dbReference type="ARBA" id="ARBA00004141"/>
    </source>
</evidence>
<dbReference type="PRINTS" id="PR00119">
    <property type="entry name" value="CATATPASE"/>
</dbReference>
<feature type="transmembrane region" description="Helical" evidence="9">
    <location>
        <begin position="38"/>
        <end position="56"/>
    </location>
</feature>
<comment type="catalytic activity">
    <reaction evidence="8">
        <text>Cd(2+)(in) + ATP + H2O = Cd(2+)(out) + ADP + phosphate + H(+)</text>
        <dbReference type="Rhea" id="RHEA:12132"/>
        <dbReference type="ChEBI" id="CHEBI:15377"/>
        <dbReference type="ChEBI" id="CHEBI:15378"/>
        <dbReference type="ChEBI" id="CHEBI:30616"/>
        <dbReference type="ChEBI" id="CHEBI:43474"/>
        <dbReference type="ChEBI" id="CHEBI:48775"/>
        <dbReference type="ChEBI" id="CHEBI:456216"/>
        <dbReference type="EC" id="7.2.2.21"/>
    </reaction>
</comment>
<dbReference type="SUPFAM" id="SSF81665">
    <property type="entry name" value="Calcium ATPase, transmembrane domain M"/>
    <property type="match status" value="1"/>
</dbReference>
<dbReference type="PROSITE" id="PS00154">
    <property type="entry name" value="ATPASE_E1_E2"/>
    <property type="match status" value="1"/>
</dbReference>
<proteinExistence type="inferred from homology"/>
<evidence type="ECO:0000256" key="6">
    <source>
        <dbReference type="ARBA" id="ARBA00023136"/>
    </source>
</evidence>
<feature type="transmembrane region" description="Helical" evidence="9">
    <location>
        <begin position="576"/>
        <end position="595"/>
    </location>
</feature>
<comment type="subcellular location">
    <subcellularLocation>
        <location evidence="9">Cell membrane</location>
    </subcellularLocation>
    <subcellularLocation>
        <location evidence="1">Membrane</location>
        <topology evidence="1">Multi-pass membrane protein</topology>
    </subcellularLocation>
</comment>
<dbReference type="InterPro" id="IPR023298">
    <property type="entry name" value="ATPase_P-typ_TM_dom_sf"/>
</dbReference>
<dbReference type="Gene3D" id="3.40.1110.10">
    <property type="entry name" value="Calcium-transporting ATPase, cytoplasmic domain N"/>
    <property type="match status" value="1"/>
</dbReference>
<dbReference type="InterPro" id="IPR023299">
    <property type="entry name" value="ATPase_P-typ_cyto_dom_N"/>
</dbReference>
<keyword evidence="4 9" id="KW-0812">Transmembrane</keyword>
<dbReference type="InterPro" id="IPR008250">
    <property type="entry name" value="ATPase_P-typ_transduc_dom_A_sf"/>
</dbReference>
<dbReference type="CDD" id="cd07548">
    <property type="entry name" value="P-type_ATPase-Cd_Zn_Co_like"/>
    <property type="match status" value="1"/>
</dbReference>
<feature type="transmembrane region" description="Helical" evidence="9">
    <location>
        <begin position="268"/>
        <end position="293"/>
    </location>
</feature>
<dbReference type="NCBIfam" id="TIGR01494">
    <property type="entry name" value="ATPase_P-type"/>
    <property type="match status" value="1"/>
</dbReference>
<evidence type="ECO:0000256" key="9">
    <source>
        <dbReference type="RuleBase" id="RU362081"/>
    </source>
</evidence>
<dbReference type="InterPro" id="IPR051014">
    <property type="entry name" value="Cation_Transport_ATPase_IB"/>
</dbReference>
<evidence type="ECO:0000256" key="5">
    <source>
        <dbReference type="ARBA" id="ARBA00022989"/>
    </source>
</evidence>
<evidence type="ECO:0000256" key="3">
    <source>
        <dbReference type="ARBA" id="ARBA00022539"/>
    </source>
</evidence>
<keyword evidence="3" id="KW-0104">Cadmium</keyword>
<evidence type="ECO:0000256" key="4">
    <source>
        <dbReference type="ARBA" id="ARBA00022692"/>
    </source>
</evidence>
<comment type="similarity">
    <text evidence="2 9">Belongs to the cation transport ATPase (P-type) (TC 3.A.3) family. Type IB subfamily.</text>
</comment>
<evidence type="ECO:0000256" key="8">
    <source>
        <dbReference type="ARBA" id="ARBA00049338"/>
    </source>
</evidence>
<organism evidence="11 12">
    <name type="scientific">Anaerostipes hominis</name>
    <name type="common">ex Liu et al. 2021</name>
    <dbReference type="NCBI Taxonomy" id="2763018"/>
    <lineage>
        <taxon>Bacteria</taxon>
        <taxon>Bacillati</taxon>
        <taxon>Bacillota</taxon>
        <taxon>Clostridia</taxon>
        <taxon>Lachnospirales</taxon>
        <taxon>Lachnospiraceae</taxon>
        <taxon>Anaerostipes</taxon>
    </lineage>
</organism>
<dbReference type="Gene3D" id="3.40.50.1000">
    <property type="entry name" value="HAD superfamily/HAD-like"/>
    <property type="match status" value="1"/>
</dbReference>
<dbReference type="PANTHER" id="PTHR48085">
    <property type="entry name" value="CADMIUM/ZINC-TRANSPORTING ATPASE HMA2-RELATED"/>
    <property type="match status" value="1"/>
</dbReference>
<comment type="caution">
    <text evidence="11">The sequence shown here is derived from an EMBL/GenBank/DDBJ whole genome shotgun (WGS) entry which is preliminary data.</text>
</comment>
<sequence>MTKKHKKMLIRIIAAFFLLAGLMIAEHTGNLQSLEGSWTLFVIYLIPYLVIGYDIIYKAARNIRNGQIFDENFLMMIATFGAFGVKEYSEAVAVMLFYQVGELFQSYAVGKSRQSISELMDICPEYANIEVDGALTQVDPDEVEIGSFIVVKPGERIPLDGVVIEGESLVDTAALTGESVPRKAAAGDEVISGCVNGSGTLKVEVTKEFEDSTVAKILELVENAGSKKANVENFITKFAKYYTPVVTIGAVILAVFPPLILGGGWGEWVQRACIFLVISCPCALVISVPMGFFGGIGAASRIGVLVKGSNYLEAVSEMTTIVFDKTGTLTKGEFKVTEILPQGRREEELLELAALGEGYSNHPIAGSIKEAYGKTADMNRVSEAEEIAGHGIRVLIDGKEVLIGNGKLMRQQHIDYVSCNSTGTVVYVASEGVFAGAIVISDTVKDGAKEAIKSMKQVGVKKCVMLTGDRKEAAESVAVQLGIDEVYAELLPGDKVSQVEKLLKNQREKEKLAFAGDGINDAPVLTRADIGIAMGSMGSDAAIEAADVVLMDDDVRKIASIVHISRKTLRIVKQNIVFALGVKALVLALGAAGMANMWEAVFADVGVSVIAILNSMRALKSGDQE</sequence>
<name>A0ABR7FUZ5_9FIRM</name>
<keyword evidence="6 9" id="KW-0472">Membrane</keyword>
<feature type="domain" description="P-type ATPase A" evidence="10">
    <location>
        <begin position="124"/>
        <end position="222"/>
    </location>
</feature>
<dbReference type="NCBIfam" id="TIGR01525">
    <property type="entry name" value="ATPase-IB_hvy"/>
    <property type="match status" value="1"/>
</dbReference>
<dbReference type="PANTHER" id="PTHR48085:SF5">
    <property type="entry name" value="CADMIUM_ZINC-TRANSPORTING ATPASE HMA4-RELATED"/>
    <property type="match status" value="1"/>
</dbReference>
<accession>A0ABR7FUZ5</accession>
<keyword evidence="5 9" id="KW-1133">Transmembrane helix</keyword>
<dbReference type="InterPro" id="IPR027256">
    <property type="entry name" value="P-typ_ATPase_IB"/>
</dbReference>
<reference evidence="11 12" key="1">
    <citation type="submission" date="2020-08" db="EMBL/GenBank/DDBJ databases">
        <title>Genome public.</title>
        <authorList>
            <person name="Liu C."/>
            <person name="Sun Q."/>
        </authorList>
    </citation>
    <scope>NUCLEOTIDE SEQUENCE [LARGE SCALE GENOMIC DNA]</scope>
    <source>
        <strain evidence="11 12">NSJ-7</strain>
    </source>
</reference>
<dbReference type="InterPro" id="IPR059000">
    <property type="entry name" value="ATPase_P-type_domA"/>
</dbReference>
<evidence type="ECO:0000313" key="11">
    <source>
        <dbReference type="EMBL" id="MBC5679032.1"/>
    </source>
</evidence>
<keyword evidence="9" id="KW-0479">Metal-binding</keyword>
<dbReference type="RefSeq" id="WP_024727652.1">
    <property type="nucleotide sequence ID" value="NZ_JACOOS010000028.1"/>
</dbReference>
<dbReference type="SUPFAM" id="SSF56784">
    <property type="entry name" value="HAD-like"/>
    <property type="match status" value="1"/>
</dbReference>
<dbReference type="EMBL" id="JACOOS010000028">
    <property type="protein sequence ID" value="MBC5679032.1"/>
    <property type="molecule type" value="Genomic_DNA"/>
</dbReference>
<keyword evidence="9" id="KW-1003">Cell membrane</keyword>
<keyword evidence="9" id="KW-0547">Nucleotide-binding</keyword>
<dbReference type="Pfam" id="PF00702">
    <property type="entry name" value="Hydrolase"/>
    <property type="match status" value="1"/>
</dbReference>
<dbReference type="SUPFAM" id="SSF81653">
    <property type="entry name" value="Calcium ATPase, transduction domain A"/>
    <property type="match status" value="1"/>
</dbReference>
<evidence type="ECO:0000259" key="10">
    <source>
        <dbReference type="Pfam" id="PF00122"/>
    </source>
</evidence>
<dbReference type="Gene3D" id="2.70.150.10">
    <property type="entry name" value="Calcium-transporting ATPase, cytoplasmic transduction domain A"/>
    <property type="match status" value="1"/>
</dbReference>
<dbReference type="InterPro" id="IPR018303">
    <property type="entry name" value="ATPase_P-typ_P_site"/>
</dbReference>
<protein>
    <recommendedName>
        <fullName evidence="7">Cd(2+)-exporting ATPase</fullName>
        <ecNumber evidence="7">7.2.2.21</ecNumber>
    </recommendedName>
</protein>
<dbReference type="EC" id="7.2.2.21" evidence="7"/>
<evidence type="ECO:0000313" key="12">
    <source>
        <dbReference type="Proteomes" id="UP000635828"/>
    </source>
</evidence>
<gene>
    <name evidence="11" type="primary">cadA</name>
    <name evidence="11" type="ORF">H8S22_16120</name>
</gene>
<dbReference type="NCBIfam" id="TIGR01512">
    <property type="entry name" value="ATPase-IB2_Cd"/>
    <property type="match status" value="1"/>
</dbReference>
<keyword evidence="12" id="KW-1185">Reference proteome</keyword>
<dbReference type="InterPro" id="IPR036412">
    <property type="entry name" value="HAD-like_sf"/>
</dbReference>
<dbReference type="Proteomes" id="UP000635828">
    <property type="component" value="Unassembled WGS sequence"/>
</dbReference>
<keyword evidence="9" id="KW-0067">ATP-binding</keyword>
<feature type="transmembrane region" description="Helical" evidence="9">
    <location>
        <begin position="241"/>
        <end position="262"/>
    </location>
</feature>
<dbReference type="Pfam" id="PF00122">
    <property type="entry name" value="E1-E2_ATPase"/>
    <property type="match status" value="1"/>
</dbReference>
<evidence type="ECO:0000256" key="7">
    <source>
        <dbReference type="ARBA" id="ARBA00039103"/>
    </source>
</evidence>
<evidence type="ECO:0000256" key="2">
    <source>
        <dbReference type="ARBA" id="ARBA00006024"/>
    </source>
</evidence>
<dbReference type="InterPro" id="IPR001757">
    <property type="entry name" value="P_typ_ATPase"/>
</dbReference>
<dbReference type="PRINTS" id="PR00941">
    <property type="entry name" value="CDATPASE"/>
</dbReference>